<keyword evidence="3" id="KW-1185">Reference proteome</keyword>
<gene>
    <name evidence="2" type="ORF">DK847_15330</name>
</gene>
<dbReference type="AlphaFoldDB" id="A0A2W2AKH2"/>
<reference evidence="3" key="1">
    <citation type="submission" date="2018-06" db="EMBL/GenBank/DDBJ databases">
        <title>Aestuariibacter litoralis strain KCTC 52945T.</title>
        <authorList>
            <person name="Li X."/>
            <person name="Salam N."/>
            <person name="Li J.-L."/>
            <person name="Chen Y.-M."/>
            <person name="Yang Z.-W."/>
            <person name="Zhang L.-Y."/>
            <person name="Han M.-X."/>
            <person name="Xiao M."/>
            <person name="Li W.-J."/>
        </authorList>
    </citation>
    <scope>NUCLEOTIDE SEQUENCE [LARGE SCALE GENOMIC DNA]</scope>
    <source>
        <strain evidence="3">KCTC 52945</strain>
    </source>
</reference>
<keyword evidence="2" id="KW-0808">Transferase</keyword>
<comment type="caution">
    <text evidence="2">The sequence shown here is derived from an EMBL/GenBank/DDBJ whole genome shotgun (WGS) entry which is preliminary data.</text>
</comment>
<organism evidence="2 3">
    <name type="scientific">Aestuariivirga litoralis</name>
    <dbReference type="NCBI Taxonomy" id="2650924"/>
    <lineage>
        <taxon>Bacteria</taxon>
        <taxon>Pseudomonadati</taxon>
        <taxon>Pseudomonadota</taxon>
        <taxon>Alphaproteobacteria</taxon>
        <taxon>Hyphomicrobiales</taxon>
        <taxon>Aestuariivirgaceae</taxon>
        <taxon>Aestuariivirga</taxon>
    </lineage>
</organism>
<accession>A0A2W2AKH2</accession>
<dbReference type="SUPFAM" id="SSF69593">
    <property type="entry name" value="Glycerol-3-phosphate (1)-acyltransferase"/>
    <property type="match status" value="1"/>
</dbReference>
<dbReference type="CDD" id="cd07986">
    <property type="entry name" value="LPLAT_ACT14924-like"/>
    <property type="match status" value="1"/>
</dbReference>
<evidence type="ECO:0000313" key="3">
    <source>
        <dbReference type="Proteomes" id="UP000248795"/>
    </source>
</evidence>
<evidence type="ECO:0000313" key="2">
    <source>
        <dbReference type="EMBL" id="PZF76015.1"/>
    </source>
</evidence>
<dbReference type="InterPro" id="IPR045746">
    <property type="entry name" value="ACT14924-like_Acyltransf_dom"/>
</dbReference>
<sequence>MAELPFFDVSPLHRHTRSAMGGWIYDGRPPMPKSIALAPKKVRFSYSTADQPVLQRAVIQAIEKIGGQRKLKKLYVQHQKNLKDGQNFFDSALRLLRMRLEYDEAALARTPKTGPVIFIANHPYGVLDGITLTWLATKVRPDTKVLANDVLCQAPEAAENLLPVAFAPTREARETNVRSRIEAQNWLRQGHAIGIFPGGGVSTSEKPLKGPAVDLPWAPFTAKLLRSSKATVVPVFFVGQNSRLFQLASHLSLTLRLSLVFRETARRIGSRLKIRVGEPIPFEEIAHIEDRAELVKELRKRTFALARPEDIKGSNLDLHLREAKIAGAKSRPEE</sequence>
<name>A0A2W2AKH2_9HYPH</name>
<protein>
    <submittedName>
        <fullName evidence="2">Glycerol acyltransferase</fullName>
    </submittedName>
</protein>
<evidence type="ECO:0000259" key="1">
    <source>
        <dbReference type="SMART" id="SM00563"/>
    </source>
</evidence>
<dbReference type="InterPro" id="IPR002123">
    <property type="entry name" value="Plipid/glycerol_acylTrfase"/>
</dbReference>
<feature type="domain" description="Phospholipid/glycerol acyltransferase" evidence="1">
    <location>
        <begin position="116"/>
        <end position="240"/>
    </location>
</feature>
<dbReference type="Pfam" id="PF19576">
    <property type="entry name" value="Acyltransf_2"/>
    <property type="match status" value="1"/>
</dbReference>
<keyword evidence="2" id="KW-0012">Acyltransferase</keyword>
<dbReference type="EMBL" id="QKVK01000007">
    <property type="protein sequence ID" value="PZF76015.1"/>
    <property type="molecule type" value="Genomic_DNA"/>
</dbReference>
<dbReference type="SMART" id="SM00563">
    <property type="entry name" value="PlsC"/>
    <property type="match status" value="1"/>
</dbReference>
<proteinExistence type="predicted"/>
<dbReference type="GO" id="GO:0016746">
    <property type="term" value="F:acyltransferase activity"/>
    <property type="evidence" value="ECO:0007669"/>
    <property type="project" value="UniProtKB-KW"/>
</dbReference>
<dbReference type="Proteomes" id="UP000248795">
    <property type="component" value="Unassembled WGS sequence"/>
</dbReference>